<evidence type="ECO:0000313" key="1">
    <source>
        <dbReference type="EMBL" id="KAJ9074883.1"/>
    </source>
</evidence>
<dbReference type="Proteomes" id="UP001165960">
    <property type="component" value="Unassembled WGS sequence"/>
</dbReference>
<protein>
    <submittedName>
        <fullName evidence="1">Uncharacterized protein</fullName>
    </submittedName>
</protein>
<organism evidence="1 2">
    <name type="scientific">Entomophthora muscae</name>
    <dbReference type="NCBI Taxonomy" id="34485"/>
    <lineage>
        <taxon>Eukaryota</taxon>
        <taxon>Fungi</taxon>
        <taxon>Fungi incertae sedis</taxon>
        <taxon>Zoopagomycota</taxon>
        <taxon>Entomophthoromycotina</taxon>
        <taxon>Entomophthoromycetes</taxon>
        <taxon>Entomophthorales</taxon>
        <taxon>Entomophthoraceae</taxon>
        <taxon>Entomophthora</taxon>
    </lineage>
</organism>
<keyword evidence="2" id="KW-1185">Reference proteome</keyword>
<reference evidence="1" key="1">
    <citation type="submission" date="2022-04" db="EMBL/GenBank/DDBJ databases">
        <title>Genome of the entomopathogenic fungus Entomophthora muscae.</title>
        <authorList>
            <person name="Elya C."/>
            <person name="Lovett B.R."/>
            <person name="Lee E."/>
            <person name="Macias A.M."/>
            <person name="Hajek A.E."/>
            <person name="De Bivort B.L."/>
            <person name="Kasson M.T."/>
            <person name="De Fine Licht H.H."/>
            <person name="Stajich J.E."/>
        </authorList>
    </citation>
    <scope>NUCLEOTIDE SEQUENCE</scope>
    <source>
        <strain evidence="1">Berkeley</strain>
    </source>
</reference>
<gene>
    <name evidence="1" type="ORF">DSO57_1001870</name>
</gene>
<name>A0ACC2TK02_9FUNG</name>
<sequence>MKIVKGLPQVQKVWQAFLQAKGYDSTVASNIRILSATEEGEVVCQLNVEKIHLNRLKGIHGGFVSTLVDIGGSLAIAAKGMFSTGVSTDISVSFLSKATLDDVVTMRSRCDKLGKSMAYTTTELLKRNPETQAEEIVAYGRHTKFVLLAHQSDAKIKSDM</sequence>
<proteinExistence type="predicted"/>
<evidence type="ECO:0000313" key="2">
    <source>
        <dbReference type="Proteomes" id="UP001165960"/>
    </source>
</evidence>
<accession>A0ACC2TK02</accession>
<comment type="caution">
    <text evidence="1">The sequence shown here is derived from an EMBL/GenBank/DDBJ whole genome shotgun (WGS) entry which is preliminary data.</text>
</comment>
<dbReference type="EMBL" id="QTSX02002844">
    <property type="protein sequence ID" value="KAJ9074883.1"/>
    <property type="molecule type" value="Genomic_DNA"/>
</dbReference>